<organism evidence="2 3">
    <name type="scientific">Penicillium cf. viridicatum</name>
    <dbReference type="NCBI Taxonomy" id="2972119"/>
    <lineage>
        <taxon>Eukaryota</taxon>
        <taxon>Fungi</taxon>
        <taxon>Dikarya</taxon>
        <taxon>Ascomycota</taxon>
        <taxon>Pezizomycotina</taxon>
        <taxon>Eurotiomycetes</taxon>
        <taxon>Eurotiomycetidae</taxon>
        <taxon>Eurotiales</taxon>
        <taxon>Aspergillaceae</taxon>
        <taxon>Penicillium</taxon>
    </lineage>
</organism>
<name>A0A9W9MAU3_9EURO</name>
<evidence type="ECO:0000313" key="3">
    <source>
        <dbReference type="Proteomes" id="UP001150942"/>
    </source>
</evidence>
<protein>
    <recommendedName>
        <fullName evidence="4">Restriction endonuclease domain-containing protein</fullName>
    </recommendedName>
</protein>
<accession>A0A9W9MAU3</accession>
<evidence type="ECO:0000256" key="1">
    <source>
        <dbReference type="SAM" id="MobiDB-lite"/>
    </source>
</evidence>
<evidence type="ECO:0008006" key="4">
    <source>
        <dbReference type="Google" id="ProtNLM"/>
    </source>
</evidence>
<dbReference type="AlphaFoldDB" id="A0A9W9MAU3"/>
<dbReference type="EMBL" id="JAPQKQ010000006">
    <property type="protein sequence ID" value="KAJ5193492.1"/>
    <property type="molecule type" value="Genomic_DNA"/>
</dbReference>
<comment type="caution">
    <text evidence="2">The sequence shown here is derived from an EMBL/GenBank/DDBJ whole genome shotgun (WGS) entry which is preliminary data.</text>
</comment>
<dbReference type="Proteomes" id="UP001150942">
    <property type="component" value="Unassembled WGS sequence"/>
</dbReference>
<proteinExistence type="predicted"/>
<reference evidence="2" key="2">
    <citation type="journal article" date="2023" name="IMA Fungus">
        <title>Comparative genomic study of the Penicillium genus elucidates a diverse pangenome and 15 lateral gene transfer events.</title>
        <authorList>
            <person name="Petersen C."/>
            <person name="Sorensen T."/>
            <person name="Nielsen M.R."/>
            <person name="Sondergaard T.E."/>
            <person name="Sorensen J.L."/>
            <person name="Fitzpatrick D.A."/>
            <person name="Frisvad J.C."/>
            <person name="Nielsen K.L."/>
        </authorList>
    </citation>
    <scope>NUCLEOTIDE SEQUENCE</scope>
    <source>
        <strain evidence="2">IBT 20477</strain>
    </source>
</reference>
<sequence length="189" mass="21452">MPLSTIHEAAKGAFGALFERWAGDDLNHPLVGTGAANFRGSSNRNKHPDSGWRPGYSAGGRATDWPTIAVEVVWSERRVQVEEDVKFWLTESNDQVNVAVTVTVHRRGRISVEKWRSRGPNRAPVPRQRIEIVRHPAPKCPRVSGSFRVPYEKIHTRKKPKNGSDFVLGPQEMEYIAYRVWDTQFKGRP</sequence>
<dbReference type="OrthoDB" id="76567at2759"/>
<reference evidence="2" key="1">
    <citation type="submission" date="2022-11" db="EMBL/GenBank/DDBJ databases">
        <authorList>
            <person name="Petersen C."/>
        </authorList>
    </citation>
    <scope>NUCLEOTIDE SEQUENCE</scope>
    <source>
        <strain evidence="2">IBT 20477</strain>
    </source>
</reference>
<keyword evidence="3" id="KW-1185">Reference proteome</keyword>
<feature type="region of interest" description="Disordered" evidence="1">
    <location>
        <begin position="37"/>
        <end position="58"/>
    </location>
</feature>
<gene>
    <name evidence="2" type="ORF">N7449_009634</name>
</gene>
<evidence type="ECO:0000313" key="2">
    <source>
        <dbReference type="EMBL" id="KAJ5193492.1"/>
    </source>
</evidence>